<dbReference type="PANTHER" id="PTHR43767:SF1">
    <property type="entry name" value="NONRIBOSOMAL PEPTIDE SYNTHASE PES1 (EUROFUNG)-RELATED"/>
    <property type="match status" value="1"/>
</dbReference>
<protein>
    <submittedName>
        <fullName evidence="4">Acyl-CoA synthetase (AMP-forming)/AMP-acid ligase II</fullName>
    </submittedName>
</protein>
<dbReference type="InterPro" id="IPR020845">
    <property type="entry name" value="AMP-binding_CS"/>
</dbReference>
<proteinExistence type="predicted"/>
<dbReference type="GO" id="GO:0016878">
    <property type="term" value="F:acid-thiol ligase activity"/>
    <property type="evidence" value="ECO:0007669"/>
    <property type="project" value="UniProtKB-ARBA"/>
</dbReference>
<dbReference type="InterPro" id="IPR042099">
    <property type="entry name" value="ANL_N_sf"/>
</dbReference>
<feature type="region of interest" description="Disordered" evidence="1">
    <location>
        <begin position="1"/>
        <end position="23"/>
    </location>
</feature>
<dbReference type="AlphaFoldDB" id="A0A660C4B9"/>
<evidence type="ECO:0000259" key="3">
    <source>
        <dbReference type="Pfam" id="PF13193"/>
    </source>
</evidence>
<dbReference type="EMBL" id="VLJV01000001">
    <property type="protein sequence ID" value="TWH18352.1"/>
    <property type="molecule type" value="Genomic_DNA"/>
</dbReference>
<name>A0A660C4B9_9PSEU</name>
<dbReference type="PANTHER" id="PTHR43767">
    <property type="entry name" value="LONG-CHAIN-FATTY-ACID--COA LIGASE"/>
    <property type="match status" value="1"/>
</dbReference>
<dbReference type="InterPro" id="IPR000873">
    <property type="entry name" value="AMP-dep_synth/lig_dom"/>
</dbReference>
<feature type="compositionally biased region" description="Low complexity" evidence="1">
    <location>
        <begin position="1"/>
        <end position="12"/>
    </location>
</feature>
<dbReference type="SUPFAM" id="SSF56801">
    <property type="entry name" value="Acetyl-CoA synthetase-like"/>
    <property type="match status" value="1"/>
</dbReference>
<dbReference type="PROSITE" id="PS00455">
    <property type="entry name" value="AMP_BINDING"/>
    <property type="match status" value="1"/>
</dbReference>
<sequence length="540" mass="57873">MSATASTATSTAPKPDTEAGSATRPLRAVNIAHLLTATARRLPERDAVVRGPERLSWHELDMRASAVAAELRRRGVGRGDAVLVHSPNHVELIAAMFGVWRAGGVFAPANFRLTASEVADLADLTTPTALICHTDYGEHAAAVADAAALPGGTLWIGAEPDIQGAISALPQPDSAEPDEAVWNGDHAWYFFTSGTSGRPKAVVLTHDRLGFVVNNHICDLMPGLGAGDAQIVVAPLSHGAGVHLLPQVARGAKTVLPTSPGLDPAEVWRLVEDERVTNAFTVPTILTTLTQAPEAARHDLSSLRYVIYAGAPMYRADQERAREVLGEVLVQYYGLGEVTGNITVLPPEQHGRPSPDGVEFGTCGYPRTGMQVSIQDTDGRELPPGSQGEICVAGPAVFPGYLRNDEANAESFRDGWFRTGDLGMVDDEGYVYVTGRASDMFISGGSNVYPREIEERLLRHPGVAEVAVVGVPDPKWGEIGVAVCVAAGHAPVNTDELRSWLGDTLARYKIPKRFVWWDEIPKSGYGKVVKRTIKQRLETS</sequence>
<dbReference type="InterPro" id="IPR025110">
    <property type="entry name" value="AMP-bd_C"/>
</dbReference>
<keyword evidence="5" id="KW-1185">Reference proteome</keyword>
<organism evidence="4 5">
    <name type="scientific">Prauserella rugosa</name>
    <dbReference type="NCBI Taxonomy" id="43354"/>
    <lineage>
        <taxon>Bacteria</taxon>
        <taxon>Bacillati</taxon>
        <taxon>Actinomycetota</taxon>
        <taxon>Actinomycetes</taxon>
        <taxon>Pseudonocardiales</taxon>
        <taxon>Pseudonocardiaceae</taxon>
        <taxon>Prauserella</taxon>
    </lineage>
</organism>
<reference evidence="4 5" key="1">
    <citation type="submission" date="2019-07" db="EMBL/GenBank/DDBJ databases">
        <title>R&amp;d 2014.</title>
        <authorList>
            <person name="Klenk H.-P."/>
        </authorList>
    </citation>
    <scope>NUCLEOTIDE SEQUENCE [LARGE SCALE GENOMIC DNA]</scope>
    <source>
        <strain evidence="4 5">DSM 43194</strain>
    </source>
</reference>
<evidence type="ECO:0000313" key="4">
    <source>
        <dbReference type="EMBL" id="TWH18352.1"/>
    </source>
</evidence>
<dbReference type="Gene3D" id="3.40.50.12780">
    <property type="entry name" value="N-terminal domain of ligase-like"/>
    <property type="match status" value="1"/>
</dbReference>
<dbReference type="InterPro" id="IPR045851">
    <property type="entry name" value="AMP-bd_C_sf"/>
</dbReference>
<dbReference type="Pfam" id="PF00501">
    <property type="entry name" value="AMP-binding"/>
    <property type="match status" value="1"/>
</dbReference>
<evidence type="ECO:0000313" key="5">
    <source>
        <dbReference type="Proteomes" id="UP000317303"/>
    </source>
</evidence>
<evidence type="ECO:0000256" key="1">
    <source>
        <dbReference type="SAM" id="MobiDB-lite"/>
    </source>
</evidence>
<gene>
    <name evidence="4" type="ORF">JD82_00168</name>
</gene>
<accession>A0A660C4B9</accession>
<keyword evidence="4" id="KW-0436">Ligase</keyword>
<dbReference type="Proteomes" id="UP000317303">
    <property type="component" value="Unassembled WGS sequence"/>
</dbReference>
<dbReference type="RefSeq" id="WP_211252603.1">
    <property type="nucleotide sequence ID" value="NZ_JOIJ01000012.1"/>
</dbReference>
<dbReference type="Gene3D" id="3.30.300.30">
    <property type="match status" value="1"/>
</dbReference>
<feature type="domain" description="AMP-dependent synthetase/ligase" evidence="2">
    <location>
        <begin position="37"/>
        <end position="402"/>
    </location>
</feature>
<feature type="domain" description="AMP-binding enzyme C-terminal" evidence="3">
    <location>
        <begin position="452"/>
        <end position="527"/>
    </location>
</feature>
<dbReference type="InterPro" id="IPR050237">
    <property type="entry name" value="ATP-dep_AMP-bd_enzyme"/>
</dbReference>
<dbReference type="Pfam" id="PF13193">
    <property type="entry name" value="AMP-binding_C"/>
    <property type="match status" value="1"/>
</dbReference>
<comment type="caution">
    <text evidence="4">The sequence shown here is derived from an EMBL/GenBank/DDBJ whole genome shotgun (WGS) entry which is preliminary data.</text>
</comment>
<evidence type="ECO:0000259" key="2">
    <source>
        <dbReference type="Pfam" id="PF00501"/>
    </source>
</evidence>